<evidence type="ECO:0000313" key="7">
    <source>
        <dbReference type="EMBL" id="MBB5868127.1"/>
    </source>
</evidence>
<keyword evidence="2" id="KW-0378">Hydrolase</keyword>
<gene>
    <name evidence="7" type="ORF">F4553_001506</name>
</gene>
<feature type="domain" description="Fibronectin type-III" evidence="6">
    <location>
        <begin position="595"/>
        <end position="685"/>
    </location>
</feature>
<dbReference type="InterPro" id="IPR008979">
    <property type="entry name" value="Galactose-bd-like_sf"/>
</dbReference>
<keyword evidence="5" id="KW-0732">Signal</keyword>
<evidence type="ECO:0000256" key="1">
    <source>
        <dbReference type="ARBA" id="ARBA00022737"/>
    </source>
</evidence>
<dbReference type="AlphaFoldDB" id="A0A841BGB3"/>
<dbReference type="InterPro" id="IPR013783">
    <property type="entry name" value="Ig-like_fold"/>
</dbReference>
<feature type="domain" description="Fibronectin type-III" evidence="6">
    <location>
        <begin position="504"/>
        <end position="589"/>
    </location>
</feature>
<protein>
    <submittedName>
        <fullName evidence="7">Chitodextrinase</fullName>
    </submittedName>
</protein>
<comment type="caution">
    <text evidence="7">The sequence shown here is derived from an EMBL/GenBank/DDBJ whole genome shotgun (WGS) entry which is preliminary data.</text>
</comment>
<evidence type="ECO:0000256" key="3">
    <source>
        <dbReference type="ARBA" id="ARBA00023326"/>
    </source>
</evidence>
<dbReference type="PANTHER" id="PTHR46708:SF2">
    <property type="entry name" value="FIBRONECTIN TYPE-III DOMAIN-CONTAINING PROTEIN"/>
    <property type="match status" value="1"/>
</dbReference>
<dbReference type="SMART" id="SM00060">
    <property type="entry name" value="FN3"/>
    <property type="match status" value="2"/>
</dbReference>
<sequence>MSTRSLRLLAVTALLAGLGAVAVGAAPAQAATVTYPADLTTAFANPERGYHNRYEIINDPAVNDYVNAATIPGFNPDLLDRTFARAKAGKNTLIHSYVHLDKYKTQALPQALLDNLASGLAAVRTAGMKIVLRPAYTWDGYATVAESQILAHITQINAVVTANADVVLHLETGYLGAWGEWHTGGLTNPSSVEEAPARYRIVKKIADTTPATIPLVMRYPIYIKEVTDPTSCVVPEGCTLTQAQKDRIGFHNDCFLADLNDMGTYDNPSWMGWYYIEQKKQWMYDLATSTGQNKMVGGETCGADGYNDAACVNAQTEMQKLNFTEINEDYAAVNTDKWKAANLAAGGNDPAETCFTRIKRKLGYRLRLLDATFPTSVTPGTTLGLTAHLSNDGWSGLIKPRTAYLVLDNGTQRYNLPLSAVDARNWLAGPSTVTTGVTVPAAAVAGTYRLALWLPDPAAGLQSRPDYAIRLANTGIWDAAKGYNVLASAITVGTCTGDCTPPSVPSGLAVSGVTNTSVSLSWAAATDNVGVTGYQVWRDGVLTASPTGTSFTDTGRAPGQTYQYSVRAVDAAGNVSGPSATVPATTTGCSGDCTPPSTPTLSSTGRTDTTVTLSWTGSTDNVGVTGYEVFRGSTLVGSPTGTSFTDTGRSPSTAYTYTVKARDAAGNRSAASNTVTVTTDATPPAPTGLVLDDFDGTPAYPAASQNDLGRWTGGNCFLDGGGSGVVTGGVLSLRYNACGWFGSDIGVDLSAYTYVVVRIKGAAGGEQAHFNLGLGGSTKLFADFTLDGGAHPVVTTSYQDIRIPMAANGINRNSPSQLAMGFWYGGSSTVTIDHITFQ</sequence>
<dbReference type="InterPro" id="IPR036116">
    <property type="entry name" value="FN3_sf"/>
</dbReference>
<keyword evidence="3" id="KW-0119">Carbohydrate metabolism</keyword>
<accession>A0A841BGB3</accession>
<evidence type="ECO:0000256" key="2">
    <source>
        <dbReference type="ARBA" id="ARBA00023295"/>
    </source>
</evidence>
<dbReference type="SUPFAM" id="SSF49265">
    <property type="entry name" value="Fibronectin type III"/>
    <property type="match status" value="1"/>
</dbReference>
<feature type="chain" id="PRO_5032590897" evidence="5">
    <location>
        <begin position="31"/>
        <end position="838"/>
    </location>
</feature>
<evidence type="ECO:0000313" key="8">
    <source>
        <dbReference type="Proteomes" id="UP000587527"/>
    </source>
</evidence>
<dbReference type="InterPro" id="IPR032267">
    <property type="entry name" value="DUF4832"/>
</dbReference>
<dbReference type="Proteomes" id="UP000587527">
    <property type="component" value="Unassembled WGS sequence"/>
</dbReference>
<evidence type="ECO:0000256" key="5">
    <source>
        <dbReference type="SAM" id="SignalP"/>
    </source>
</evidence>
<dbReference type="CDD" id="cd00063">
    <property type="entry name" value="FN3"/>
    <property type="match status" value="2"/>
</dbReference>
<dbReference type="Gene3D" id="2.60.120.430">
    <property type="entry name" value="Galactose-binding lectin"/>
    <property type="match status" value="1"/>
</dbReference>
<feature type="signal peptide" evidence="5">
    <location>
        <begin position="1"/>
        <end position="30"/>
    </location>
</feature>
<keyword evidence="1" id="KW-0677">Repeat</keyword>
<dbReference type="SUPFAM" id="SSF49785">
    <property type="entry name" value="Galactose-binding domain-like"/>
    <property type="match status" value="1"/>
</dbReference>
<dbReference type="GO" id="GO:0000272">
    <property type="term" value="P:polysaccharide catabolic process"/>
    <property type="evidence" value="ECO:0007669"/>
    <property type="project" value="UniProtKB-KW"/>
</dbReference>
<dbReference type="PANTHER" id="PTHR46708">
    <property type="entry name" value="TENASCIN"/>
    <property type="match status" value="1"/>
</dbReference>
<evidence type="ECO:0000256" key="4">
    <source>
        <dbReference type="SAM" id="MobiDB-lite"/>
    </source>
</evidence>
<organism evidence="7 8">
    <name type="scientific">Allocatelliglobosispora scoriae</name>
    <dbReference type="NCBI Taxonomy" id="643052"/>
    <lineage>
        <taxon>Bacteria</taxon>
        <taxon>Bacillati</taxon>
        <taxon>Actinomycetota</taxon>
        <taxon>Actinomycetes</taxon>
        <taxon>Micromonosporales</taxon>
        <taxon>Micromonosporaceae</taxon>
        <taxon>Allocatelliglobosispora</taxon>
    </lineage>
</organism>
<proteinExistence type="predicted"/>
<dbReference type="InterPro" id="IPR032379">
    <property type="entry name" value="DUF4874"/>
</dbReference>
<dbReference type="InterPro" id="IPR050991">
    <property type="entry name" value="ECM_Regulatory_Proteins"/>
</dbReference>
<dbReference type="InterPro" id="IPR003961">
    <property type="entry name" value="FN3_dom"/>
</dbReference>
<dbReference type="GO" id="GO:0016798">
    <property type="term" value="F:hydrolase activity, acting on glycosyl bonds"/>
    <property type="evidence" value="ECO:0007669"/>
    <property type="project" value="UniProtKB-KW"/>
</dbReference>
<dbReference type="Pfam" id="PF00041">
    <property type="entry name" value="fn3"/>
    <property type="match status" value="2"/>
</dbReference>
<dbReference type="Pfam" id="PF16173">
    <property type="entry name" value="DUF4874"/>
    <property type="match status" value="1"/>
</dbReference>
<keyword evidence="2" id="KW-0326">Glycosidase</keyword>
<dbReference type="PROSITE" id="PS50853">
    <property type="entry name" value="FN3"/>
    <property type="match status" value="2"/>
</dbReference>
<reference evidence="7 8" key="1">
    <citation type="submission" date="2020-08" db="EMBL/GenBank/DDBJ databases">
        <title>Sequencing the genomes of 1000 actinobacteria strains.</title>
        <authorList>
            <person name="Klenk H.-P."/>
        </authorList>
    </citation>
    <scope>NUCLEOTIDE SEQUENCE [LARGE SCALE GENOMIC DNA]</scope>
    <source>
        <strain evidence="7 8">DSM 45362</strain>
    </source>
</reference>
<keyword evidence="3" id="KW-0624">Polysaccharide degradation</keyword>
<feature type="region of interest" description="Disordered" evidence="4">
    <location>
        <begin position="587"/>
        <end position="607"/>
    </location>
</feature>
<dbReference type="Gene3D" id="2.60.40.10">
    <property type="entry name" value="Immunoglobulins"/>
    <property type="match status" value="2"/>
</dbReference>
<evidence type="ECO:0000259" key="6">
    <source>
        <dbReference type="PROSITE" id="PS50853"/>
    </source>
</evidence>
<dbReference type="Pfam" id="PF16116">
    <property type="entry name" value="DUF4832"/>
    <property type="match status" value="1"/>
</dbReference>
<dbReference type="RefSeq" id="WP_184833830.1">
    <property type="nucleotide sequence ID" value="NZ_JACHMN010000002.1"/>
</dbReference>
<name>A0A841BGB3_9ACTN</name>
<keyword evidence="8" id="KW-1185">Reference proteome</keyword>
<dbReference type="EMBL" id="JACHMN010000002">
    <property type="protein sequence ID" value="MBB5868127.1"/>
    <property type="molecule type" value="Genomic_DNA"/>
</dbReference>